<dbReference type="Pfam" id="PF00126">
    <property type="entry name" value="HTH_1"/>
    <property type="match status" value="1"/>
</dbReference>
<evidence type="ECO:0000313" key="6">
    <source>
        <dbReference type="EMBL" id="ROQ55809.1"/>
    </source>
</evidence>
<dbReference type="PROSITE" id="PS50931">
    <property type="entry name" value="HTH_LYSR"/>
    <property type="match status" value="1"/>
</dbReference>
<evidence type="ECO:0000256" key="4">
    <source>
        <dbReference type="ARBA" id="ARBA00023163"/>
    </source>
</evidence>
<dbReference type="EMBL" id="RJUR01000002">
    <property type="protein sequence ID" value="ROQ55809.1"/>
    <property type="molecule type" value="Genomic_DNA"/>
</dbReference>
<evidence type="ECO:0000256" key="2">
    <source>
        <dbReference type="ARBA" id="ARBA00023015"/>
    </source>
</evidence>
<sequence>MQFTHLSVARKLKFYQLMVFDQVLQSGSLLRAAQALSLTQPAVTKIIHELESYFDAPLLVRGNRGVRATPLGELVARRSKSLLAELRSLTDEVNAYQEGTSGQVVVGTLISASSSLLPRALQLLKQRAPKVLMSLRVGQMDQLFPALAVGEVDLVVGRVPDDWRWYRESSQLEVEVLYGEELSVVAGANHPLIGQNPVNLKALLDYPWVMPTRDSLLRRTVDSLFDEAGLMAPPNVIESLSILTNISLMQDQQTVAVMPLEATRQFSGAGLLAILDLGAHLQFGDIGYFRARDRELGPAARLFRECLEQAAREQHGEQRG</sequence>
<keyword evidence="4" id="KW-0804">Transcription</keyword>
<evidence type="ECO:0000256" key="3">
    <source>
        <dbReference type="ARBA" id="ARBA00023125"/>
    </source>
</evidence>
<dbReference type="InterPro" id="IPR050950">
    <property type="entry name" value="HTH-type_LysR_regulators"/>
</dbReference>
<dbReference type="PRINTS" id="PR00039">
    <property type="entry name" value="HTHLYSR"/>
</dbReference>
<keyword evidence="3" id="KW-0238">DNA-binding</keyword>
<dbReference type="AlphaFoldDB" id="A0A9X8EL30"/>
<comment type="caution">
    <text evidence="6">The sequence shown here is derived from an EMBL/GenBank/DDBJ whole genome shotgun (WGS) entry which is preliminary data.</text>
</comment>
<dbReference type="InterPro" id="IPR000847">
    <property type="entry name" value="LysR_HTH_N"/>
</dbReference>
<proteinExistence type="inferred from homology"/>
<dbReference type="Gene3D" id="3.40.190.290">
    <property type="match status" value="1"/>
</dbReference>
<dbReference type="GO" id="GO:0003700">
    <property type="term" value="F:DNA-binding transcription factor activity"/>
    <property type="evidence" value="ECO:0007669"/>
    <property type="project" value="InterPro"/>
</dbReference>
<dbReference type="Gene3D" id="1.10.10.10">
    <property type="entry name" value="Winged helix-like DNA-binding domain superfamily/Winged helix DNA-binding domain"/>
    <property type="match status" value="1"/>
</dbReference>
<dbReference type="InterPro" id="IPR036388">
    <property type="entry name" value="WH-like_DNA-bd_sf"/>
</dbReference>
<dbReference type="SUPFAM" id="SSF46785">
    <property type="entry name" value="Winged helix' DNA-binding domain"/>
    <property type="match status" value="1"/>
</dbReference>
<protein>
    <submittedName>
        <fullName evidence="6">LysR family transcriptional regulator</fullName>
    </submittedName>
</protein>
<dbReference type="PANTHER" id="PTHR30419">
    <property type="entry name" value="HTH-TYPE TRANSCRIPTIONAL REGULATOR YBHD"/>
    <property type="match status" value="1"/>
</dbReference>
<accession>A0A9X8EL30</accession>
<dbReference type="SUPFAM" id="SSF53850">
    <property type="entry name" value="Periplasmic binding protein-like II"/>
    <property type="match status" value="1"/>
</dbReference>
<feature type="domain" description="HTH lysR-type" evidence="5">
    <location>
        <begin position="12"/>
        <end position="69"/>
    </location>
</feature>
<comment type="similarity">
    <text evidence="1">Belongs to the LysR transcriptional regulatory family.</text>
</comment>
<dbReference type="Proteomes" id="UP000269115">
    <property type="component" value="Unassembled WGS sequence"/>
</dbReference>
<dbReference type="InterPro" id="IPR036390">
    <property type="entry name" value="WH_DNA-bd_sf"/>
</dbReference>
<dbReference type="GO" id="GO:0005829">
    <property type="term" value="C:cytosol"/>
    <property type="evidence" value="ECO:0007669"/>
    <property type="project" value="TreeGrafter"/>
</dbReference>
<dbReference type="PANTHER" id="PTHR30419:SF8">
    <property type="entry name" value="NITROGEN ASSIMILATION TRANSCRIPTIONAL ACTIVATOR-RELATED"/>
    <property type="match status" value="1"/>
</dbReference>
<name>A0A9X8EL30_PSEPU</name>
<reference evidence="6 7" key="1">
    <citation type="submission" date="2018-11" db="EMBL/GenBank/DDBJ databases">
        <title>Genomic analyses of the natural microbiome of Caenorhabditis elegans.</title>
        <authorList>
            <person name="Samuel B."/>
        </authorList>
    </citation>
    <scope>NUCLEOTIDE SEQUENCE [LARGE SCALE GENOMIC DNA]</scope>
    <source>
        <strain evidence="6 7">BIGb0473</strain>
    </source>
</reference>
<evidence type="ECO:0000259" key="5">
    <source>
        <dbReference type="PROSITE" id="PS50931"/>
    </source>
</evidence>
<keyword evidence="2" id="KW-0805">Transcription regulation</keyword>
<evidence type="ECO:0000313" key="7">
    <source>
        <dbReference type="Proteomes" id="UP000269115"/>
    </source>
</evidence>
<dbReference type="Pfam" id="PF03466">
    <property type="entry name" value="LysR_substrate"/>
    <property type="match status" value="1"/>
</dbReference>
<dbReference type="GO" id="GO:0003677">
    <property type="term" value="F:DNA binding"/>
    <property type="evidence" value="ECO:0007669"/>
    <property type="project" value="UniProtKB-KW"/>
</dbReference>
<organism evidence="6 7">
    <name type="scientific">Pseudomonas putida</name>
    <name type="common">Arthrobacter siderocapsulatus</name>
    <dbReference type="NCBI Taxonomy" id="303"/>
    <lineage>
        <taxon>Bacteria</taxon>
        <taxon>Pseudomonadati</taxon>
        <taxon>Pseudomonadota</taxon>
        <taxon>Gammaproteobacteria</taxon>
        <taxon>Pseudomonadales</taxon>
        <taxon>Pseudomonadaceae</taxon>
        <taxon>Pseudomonas</taxon>
    </lineage>
</organism>
<dbReference type="InterPro" id="IPR005119">
    <property type="entry name" value="LysR_subst-bd"/>
</dbReference>
<gene>
    <name evidence="6" type="ORF">EDF85_0262</name>
</gene>
<dbReference type="RefSeq" id="WP_123752282.1">
    <property type="nucleotide sequence ID" value="NZ_RJUR01000002.1"/>
</dbReference>
<evidence type="ECO:0000256" key="1">
    <source>
        <dbReference type="ARBA" id="ARBA00009437"/>
    </source>
</evidence>